<dbReference type="InterPro" id="IPR035940">
    <property type="entry name" value="CAP_sf"/>
</dbReference>
<proteinExistence type="predicted"/>
<dbReference type="Pfam" id="PF00188">
    <property type="entry name" value="CAP"/>
    <property type="match status" value="1"/>
</dbReference>
<comment type="caution">
    <text evidence="4">The sequence shown here is derived from an EMBL/GenBank/DDBJ whole genome shotgun (WGS) entry which is preliminary data.</text>
</comment>
<dbReference type="PRINTS" id="PR00837">
    <property type="entry name" value="V5TPXLIKE"/>
</dbReference>
<dbReference type="Proteomes" id="UP000801428">
    <property type="component" value="Unassembled WGS sequence"/>
</dbReference>
<dbReference type="Gene3D" id="3.40.33.10">
    <property type="entry name" value="CAP"/>
    <property type="match status" value="1"/>
</dbReference>
<reference evidence="4" key="1">
    <citation type="submission" date="2019-04" db="EMBL/GenBank/DDBJ databases">
        <title>Sequencing of skin fungus with MAO and IRED activity.</title>
        <authorList>
            <person name="Marsaioli A.J."/>
            <person name="Bonatto J.M.C."/>
            <person name="Reis Junior O."/>
        </authorList>
    </citation>
    <scope>NUCLEOTIDE SEQUENCE</scope>
    <source>
        <strain evidence="4">30M1</strain>
    </source>
</reference>
<dbReference type="PANTHER" id="PTHR10334">
    <property type="entry name" value="CYSTEINE-RICH SECRETORY PROTEIN-RELATED"/>
    <property type="match status" value="1"/>
</dbReference>
<evidence type="ECO:0000313" key="4">
    <source>
        <dbReference type="EMBL" id="KAF2994806.1"/>
    </source>
</evidence>
<evidence type="ECO:0000256" key="2">
    <source>
        <dbReference type="SAM" id="SignalP"/>
    </source>
</evidence>
<dbReference type="SUPFAM" id="SSF55797">
    <property type="entry name" value="PR-1-like"/>
    <property type="match status" value="1"/>
</dbReference>
<dbReference type="InterPro" id="IPR001283">
    <property type="entry name" value="CRISP-related"/>
</dbReference>
<organism evidence="4 5">
    <name type="scientific">Curvularia kusanoi</name>
    <name type="common">Cochliobolus kusanoi</name>
    <dbReference type="NCBI Taxonomy" id="90978"/>
    <lineage>
        <taxon>Eukaryota</taxon>
        <taxon>Fungi</taxon>
        <taxon>Dikarya</taxon>
        <taxon>Ascomycota</taxon>
        <taxon>Pezizomycotina</taxon>
        <taxon>Dothideomycetes</taxon>
        <taxon>Pleosporomycetidae</taxon>
        <taxon>Pleosporales</taxon>
        <taxon>Pleosporineae</taxon>
        <taxon>Pleosporaceae</taxon>
        <taxon>Curvularia</taxon>
    </lineage>
</organism>
<feature type="region of interest" description="Disordered" evidence="1">
    <location>
        <begin position="182"/>
        <end position="210"/>
    </location>
</feature>
<dbReference type="SMART" id="SM00198">
    <property type="entry name" value="SCP"/>
    <property type="match status" value="1"/>
</dbReference>
<accession>A0A9P4T4I2</accession>
<keyword evidence="5" id="KW-1185">Reference proteome</keyword>
<feature type="signal peptide" evidence="2">
    <location>
        <begin position="1"/>
        <end position="19"/>
    </location>
</feature>
<dbReference type="GO" id="GO:0005576">
    <property type="term" value="C:extracellular region"/>
    <property type="evidence" value="ECO:0007669"/>
    <property type="project" value="InterPro"/>
</dbReference>
<dbReference type="InterPro" id="IPR018244">
    <property type="entry name" value="Allrgn_V5/Tpx1_CS"/>
</dbReference>
<dbReference type="PROSITE" id="PS01009">
    <property type="entry name" value="CRISP_1"/>
    <property type="match status" value="1"/>
</dbReference>
<evidence type="ECO:0000313" key="5">
    <source>
        <dbReference type="Proteomes" id="UP000801428"/>
    </source>
</evidence>
<dbReference type="InterPro" id="IPR014044">
    <property type="entry name" value="CAP_dom"/>
</dbReference>
<gene>
    <name evidence="4" type="ORF">E8E13_001571</name>
</gene>
<evidence type="ECO:0000256" key="1">
    <source>
        <dbReference type="SAM" id="MobiDB-lite"/>
    </source>
</evidence>
<feature type="domain" description="SCP" evidence="3">
    <location>
        <begin position="39"/>
        <end position="171"/>
    </location>
</feature>
<sequence>MHLSALPFFLLSSIPLTLATPQSTSSPTTASSQYTNSTTFANTVLSTTNLYRRQHNATQLSWNTSLAESALKWSEGCKFKHSGGPSGENLASGYPNVSAAVIAWGEERRDYDFKDGEFSSSTGHFTQLVWRSTTTVGCARTQCDGGEKGGKGDAPGWYLVCEYFPAGNVLDHFQENVLPQLPDDEVPTASGGPSVTGVLEPTETASSQGKARRLESSVGALWVALGLACVVTV</sequence>
<protein>
    <recommendedName>
        <fullName evidence="3">SCP domain-containing protein</fullName>
    </recommendedName>
</protein>
<feature type="chain" id="PRO_5040330575" description="SCP domain-containing protein" evidence="2">
    <location>
        <begin position="20"/>
        <end position="233"/>
    </location>
</feature>
<dbReference type="OrthoDB" id="337038at2759"/>
<dbReference type="EMBL" id="SWKU01000037">
    <property type="protein sequence ID" value="KAF2994806.1"/>
    <property type="molecule type" value="Genomic_DNA"/>
</dbReference>
<evidence type="ECO:0000259" key="3">
    <source>
        <dbReference type="SMART" id="SM00198"/>
    </source>
</evidence>
<name>A0A9P4T4I2_CURKU</name>
<dbReference type="AlphaFoldDB" id="A0A9P4T4I2"/>
<keyword evidence="2" id="KW-0732">Signal</keyword>